<dbReference type="SUPFAM" id="SSF47576">
    <property type="entry name" value="Calponin-homology domain, CH-domain"/>
    <property type="match status" value="1"/>
</dbReference>
<evidence type="ECO:0000256" key="4">
    <source>
        <dbReference type="ARBA" id="ARBA00023069"/>
    </source>
</evidence>
<protein>
    <recommendedName>
        <fullName evidence="7">Calponin-homology (CH) domain-containing protein</fullName>
    </recommendedName>
</protein>
<comment type="subcellular location">
    <subcellularLocation>
        <location evidence="1">Cell projection</location>
        <location evidence="1">Cilium</location>
    </subcellularLocation>
    <subcellularLocation>
        <location evidence="2">Cytoplasm</location>
    </subcellularLocation>
</comment>
<dbReference type="EMBL" id="DS985245">
    <property type="protein sequence ID" value="EDV24977.1"/>
    <property type="molecule type" value="Genomic_DNA"/>
</dbReference>
<dbReference type="eggNOG" id="ENOG502QQ4Q">
    <property type="taxonomic scope" value="Eukaryota"/>
</dbReference>
<reference evidence="8 9" key="1">
    <citation type="journal article" date="2008" name="Nature">
        <title>The Trichoplax genome and the nature of placozoans.</title>
        <authorList>
            <person name="Srivastava M."/>
            <person name="Begovic E."/>
            <person name="Chapman J."/>
            <person name="Putnam N.H."/>
            <person name="Hellsten U."/>
            <person name="Kawashima T."/>
            <person name="Kuo A."/>
            <person name="Mitros T."/>
            <person name="Salamov A."/>
            <person name="Carpenter M.L."/>
            <person name="Signorovitch A.Y."/>
            <person name="Moreno M.A."/>
            <person name="Kamm K."/>
            <person name="Grimwood J."/>
            <person name="Schmutz J."/>
            <person name="Shapiro H."/>
            <person name="Grigoriev I.V."/>
            <person name="Buss L.W."/>
            <person name="Schierwater B."/>
            <person name="Dellaporta S.L."/>
            <person name="Rokhsar D.S."/>
        </authorList>
    </citation>
    <scope>NUCLEOTIDE SEQUENCE [LARGE SCALE GENOMIC DNA]</scope>
    <source>
        <strain evidence="8 9">Grell-BS-1999</strain>
    </source>
</reference>
<dbReference type="InterPro" id="IPR013783">
    <property type="entry name" value="Ig-like_fold"/>
</dbReference>
<feature type="compositionally biased region" description="Pro residues" evidence="6">
    <location>
        <begin position="1076"/>
        <end position="1088"/>
    </location>
</feature>
<dbReference type="Gene3D" id="1.10.418.10">
    <property type="entry name" value="Calponin-like domain"/>
    <property type="match status" value="1"/>
</dbReference>
<dbReference type="Pfam" id="PF24529">
    <property type="entry name" value="CFAP47"/>
    <property type="match status" value="1"/>
</dbReference>
<dbReference type="CDD" id="cd21218">
    <property type="entry name" value="CH_PLS_FIM_rpt2"/>
    <property type="match status" value="1"/>
</dbReference>
<dbReference type="KEGG" id="tad:TRIADDRAFT_56444"/>
<dbReference type="HOGENOM" id="CLU_225676_0_0_1"/>
<dbReference type="InterPro" id="IPR058952">
    <property type="entry name" value="Ig_CFAP47"/>
</dbReference>
<accession>B3RY57</accession>
<dbReference type="InterPro" id="IPR056343">
    <property type="entry name" value="CFAP47_dom"/>
</dbReference>
<evidence type="ECO:0000256" key="3">
    <source>
        <dbReference type="ARBA" id="ARBA00022490"/>
    </source>
</evidence>
<dbReference type="GO" id="GO:0060271">
    <property type="term" value="P:cilium assembly"/>
    <property type="evidence" value="ECO:0000318"/>
    <property type="project" value="GO_Central"/>
</dbReference>
<feature type="region of interest" description="Disordered" evidence="6">
    <location>
        <begin position="1076"/>
        <end position="1095"/>
    </location>
</feature>
<keyword evidence="4" id="KW-0969">Cilium</keyword>
<evidence type="ECO:0000256" key="6">
    <source>
        <dbReference type="SAM" id="MobiDB-lite"/>
    </source>
</evidence>
<dbReference type="InterPro" id="IPR001715">
    <property type="entry name" value="CH_dom"/>
</dbReference>
<dbReference type="Proteomes" id="UP000009022">
    <property type="component" value="Unassembled WGS sequence"/>
</dbReference>
<sequence length="3073" mass="344609">MDSGSVIAGIKIFPSVVQFNDAIADETYKQTLTLQNVSGLSKSLRFSGPETEVFKLTTNFHKKCIAPGLLIKTTIEYCPAADDHYKDRILLIADDDVIEIPLLGICPVPLLHIEGTVDFGTAPADGRILKKRVKIINEGSRNGHFEISYAGSKSITIQPSSGNVEPYSELDIEVNFIADTATEFEEYASVMLESRPESKLSIKGKVMRRQLMLLNPDDTQPLRCVEFGPTYYGTQQQKQGILFNNSPDEIQFVAILLEDQLGQEVDSDLSLTTAQALTEKAHHDGRTNDILSLITTTPNQGILKPYEKLAIDFHFKPEYHYSAIGFKNKQQSPPRRDYAIYMQFTLVQNNLINSEQENKLLQDGQKGIEVAITGCALPVLLSIKPDMQYDFGSCTVSERTDALFTITNESKELAVKFKFSKIAHFYTNPGEGKLRPLQSQSIIISARPQQLGLYKNNINLNVIDNHGKIIHSVPIHVEVNCIALNRDQQGKTSNGHIQIDSSQSKVASKNRSRDDVQLANPNDLPGSVRPADPRSRVRSKYTRTDRYTYIDPDYALSKEETQKRDINNIKYRKYIDDLRDTRKSRQRDKMYQKIDSDIDLGIKPGAGLVPPTASLKELYDDVKTSNQKPKKNHMVLSNKIVDYCHNMTGNEEALKLGLGTIPVTQEEISDCSRTLMPAQIHLIKLAPGTLDYGEVCQQSTNSKYLRVANNLDNHILFSLEFDNCPEMLQSFPASQVIPPKCVAQFECIFEANQLGSYHRNITYYINRKHMKHLVLFANVVSVDLQLSTNKVVLKPKFGQPAHAGIRELVYVTNPRNYPAQFKWTLNNSGGGEPTYYISPATGYVEAFSTLACEVICHPTYRSSTEFGQAQCAFVERRLLFGSVPLHLTTTKIVLLQNTGQHHAHFEVVDSNPFQGMTITPISGLVAVGGYTEIKVDFTPTVVQKFDTSIHVKIRGWKTISLRVGGRVEEPRVDIDKQQFYFGGIHCGSFGEESFKLVNKTNTPVKVAIDLSRFRDFKIRCDSQTNPEKLIREDGNQNLYTISMNGNEVISYILQFYPSEVASYDFYLPVTINEINPPSPPQSPLPPTPTTSKYSYPRIDTPTTLTQLATPKRHVLATALRPLLQLSHTHVEFLLSAEYTSEEQMDKPLQGCMVANCTDDELEWFLDIDTATNPQLEAFQFLDKDGNQFENGNLKPGESSLLGIVFNPARPGIYSASLPVCVRNKRQALRELMLHGELRAPVIEFEPREVWLSPAPIETEVVASCALIASGFNRDTEIECFIPECELEDGSLAQVLCVEFPKGRLIQGHVQNKAECDNSSLPFIIKFQTSKPVSTIIPIQFKDSFGNSYTLNVAVTGENCLLTAYPFIASKNKDHHIIRNQQDSPLPFVEPILVKCEALSDHEQSIDNTSSIFDNITPFTEGDEGIESEITLSNLNIIDNQGDDEDEDEIDRRDRHAATDTSHSYLAKAVKAVERWYSFHGWPGGISPTIVPKSCYISIARSSSVTRAGRLESSSNGKRESKTIFDLIHHLCGRHVPGIPINSPLPSNLMDKAAHLHWQYSTLLTFLRTQGGMVGSIRAEYLLEPQCYESWIKQTGQYSYNLEQFKRISIRSWTHILLQLHKVFILNRVTQRRYKKIALIDGTKRLDAINPDPLASNIYNMSERILLDWLNYHFEKQRHEIWPDQTPAARWVVNFSDDLMDGLVLACVLGAYAPFLNVTYIKMLYTNPNNTQQCLHNAIHIINAIQSLGLEYDIQASDIMNPNPVSLLMLTTFLFDRLPHYQSKSTIEFQGALHSTILRQIRLQNPSTKPLHYSINIVGQDAQDFSVHSNHIQIAPHKKVDLEVAFKSRFLRAAQASLVLVGRRLGSSQASTLVFKMNAVIDIIKPINTLSTESPCFEVKPLTLTISNPFDKGALFRLMLIESCDQAGPSHHSRLMTDRVDTSPAELKSSKHEQLQAFWSNSKQIYLNPNESTTIEIEFLPFHLGLHTCSVLLANNVVGEFLYLIRTMATLPLPSVVPFVSIPGSVRISSAAAAGRGQGLFGGDPTIIYWRCNADQKLNEVIKLPIVNTVREQALAIAAKQQMSQDEIERRKLTKTLRSCTVLAGVAAMKLKNAPAGYEELPESEYQVRVSSKYFSTPTTIPILAQSSPHDKNKLSVPIKFEPHGAGHYPCQVILLSKYDIRVLKVECTVTATVAAADLEFHSPAYQSIKQEIPIANYTIEDWYLEAKLSGEGFVGPSHLVAKSFMTTYFPVYFRPTHEYTTTGRLVLSNQKDGNTHIFNLKGFGEKPLALDEIVLKCQARKSLTHVIRIPNVSRKWVTFKKEDYVKQLSMQVVTDIACVTGPGKVSVGPGKDADYEFIVTPLRRGQHKGIISFIAEESEIFPMGKAYAIDQQESNENSDENSDMGSENHGLSSYNDETKLAYLPNKADDLALNTLMDMPIGSHKVWYAVEINADPPPPEKVFDVSCAVQSSCAIEIGIANPTDSDINFQVQILHSQCLSAADNLRLQSNESTKFRVIYSPTIIGTFSASILFQNEIIGEFWYELKLNALPPEPTQLQDMKCELGKSCKQMIQLQNPTDEILHLTPQCSNTSSFRLDIPLNEEFTLDAQSSIEVPLEFVPSMLGLCNQMAVINFKSTEIGDWRFSVKGYGLVPSKVDPVYVSSLLGASASLILPFHNPFNEPLRVTVELIDKDNSNNPAVQQPVFRLLLKHTHNITLQAKGTLEIPFTFAPENMTFFETTCCINVKRQEDVPFVDDAGNPFDHLQWHIPIFGIPELVTVDSNGAVVHCQSRSRIEERLEITLNHQAETATEEKNHTLLTRAITPSPQDSFLMDDEIMLNEDFEYRLVYADDANKTLIEQAVGLSLIRKIINSSTNSIRLVFHLIFAPFKPFNATVQLVVTAKKRGVWKFPLKFRASSPQVDDTISIESVGLNKESVITFHLHSQEKFPVPFEAYFEHRSDAAFTVFPKYGELLPLGTQGTAFTITYKPSTYGRTHRAKLIVQTKNMEWTYAVKGLPKDYVPPSGHSTVHATSHSLIHRRRNFVQENLKLTTAGVSSPIKGGPLLQSKLNLMKSL</sequence>
<dbReference type="GO" id="GO:0005929">
    <property type="term" value="C:cilium"/>
    <property type="evidence" value="ECO:0000318"/>
    <property type="project" value="GO_Central"/>
</dbReference>
<dbReference type="OrthoDB" id="10060824at2759"/>
<feature type="domain" description="Calponin-homology (CH)" evidence="7">
    <location>
        <begin position="1659"/>
        <end position="1778"/>
    </location>
</feature>
<evidence type="ECO:0000259" key="7">
    <source>
        <dbReference type="PROSITE" id="PS50021"/>
    </source>
</evidence>
<keyword evidence="5" id="KW-0966">Cell projection</keyword>
<dbReference type="Pfam" id="PF22544">
    <property type="entry name" value="HYDIN_VesB_CFA65-like_Ig"/>
    <property type="match status" value="2"/>
</dbReference>
<gene>
    <name evidence="8" type="ORF">TRIADDRAFT_56444</name>
</gene>
<evidence type="ECO:0000313" key="8">
    <source>
        <dbReference type="EMBL" id="EDV24977.1"/>
    </source>
</evidence>
<dbReference type="InterPro" id="IPR053879">
    <property type="entry name" value="HYDIN_VesB_CFA65-like_Ig"/>
</dbReference>
<dbReference type="STRING" id="10228.B3RY57"/>
<evidence type="ECO:0000256" key="5">
    <source>
        <dbReference type="ARBA" id="ARBA00023273"/>
    </source>
</evidence>
<dbReference type="PROSITE" id="PS50021">
    <property type="entry name" value="CH"/>
    <property type="match status" value="1"/>
</dbReference>
<evidence type="ECO:0000256" key="1">
    <source>
        <dbReference type="ARBA" id="ARBA00004138"/>
    </source>
</evidence>
<organism evidence="8 9">
    <name type="scientific">Trichoplax adhaerens</name>
    <name type="common">Trichoplax reptans</name>
    <dbReference type="NCBI Taxonomy" id="10228"/>
    <lineage>
        <taxon>Eukaryota</taxon>
        <taxon>Metazoa</taxon>
        <taxon>Placozoa</taxon>
        <taxon>Uniplacotomia</taxon>
        <taxon>Trichoplacea</taxon>
        <taxon>Trichoplacidae</taxon>
        <taxon>Trichoplax</taxon>
    </lineage>
</organism>
<dbReference type="GO" id="GO:0005737">
    <property type="term" value="C:cytoplasm"/>
    <property type="evidence" value="ECO:0007669"/>
    <property type="project" value="UniProtKB-SubCell"/>
</dbReference>
<dbReference type="PhylomeDB" id="B3RY57"/>
<keyword evidence="9" id="KW-1185">Reference proteome</keyword>
<evidence type="ECO:0000256" key="2">
    <source>
        <dbReference type="ARBA" id="ARBA00004496"/>
    </source>
</evidence>
<dbReference type="Pfam" id="PF00307">
    <property type="entry name" value="CH"/>
    <property type="match status" value="1"/>
</dbReference>
<feature type="region of interest" description="Disordered" evidence="6">
    <location>
        <begin position="490"/>
        <end position="538"/>
    </location>
</feature>
<dbReference type="PANTHER" id="PTHR45912">
    <property type="entry name" value="CILIA- AND FLAGELLA-ASSOCIATED PROTEIN 47"/>
    <property type="match status" value="1"/>
</dbReference>
<evidence type="ECO:0000313" key="9">
    <source>
        <dbReference type="Proteomes" id="UP000009022"/>
    </source>
</evidence>
<feature type="region of interest" description="Disordered" evidence="6">
    <location>
        <begin position="2392"/>
        <end position="2411"/>
    </location>
</feature>
<name>B3RY57_TRIAD</name>
<dbReference type="Pfam" id="PF26579">
    <property type="entry name" value="Ig_CFAP47"/>
    <property type="match status" value="1"/>
</dbReference>
<dbReference type="Gene3D" id="2.60.40.10">
    <property type="entry name" value="Immunoglobulins"/>
    <property type="match status" value="5"/>
</dbReference>
<dbReference type="RefSeq" id="XP_002112867.1">
    <property type="nucleotide sequence ID" value="XM_002112831.1"/>
</dbReference>
<dbReference type="CTD" id="6754080"/>
<dbReference type="Pfam" id="PF14874">
    <property type="entry name" value="PapD-like"/>
    <property type="match status" value="1"/>
</dbReference>
<dbReference type="InParanoid" id="B3RY57"/>
<dbReference type="PANTHER" id="PTHR45912:SF3">
    <property type="entry name" value="CILIA- AND FLAGELLA-ASSOCIATED PROTEIN 47"/>
    <property type="match status" value="1"/>
</dbReference>
<dbReference type="OMA" id="PMTNEAK"/>
<dbReference type="GeneID" id="6754080"/>
<dbReference type="InterPro" id="IPR036872">
    <property type="entry name" value="CH_dom_sf"/>
</dbReference>
<keyword evidence="3" id="KW-0963">Cytoplasm</keyword>
<feature type="compositionally biased region" description="Polar residues" evidence="6">
    <location>
        <begin position="490"/>
        <end position="509"/>
    </location>
</feature>
<proteinExistence type="predicted"/>
<dbReference type="SMART" id="SM00033">
    <property type="entry name" value="CH"/>
    <property type="match status" value="1"/>
</dbReference>